<feature type="transmembrane region" description="Helical" evidence="1">
    <location>
        <begin position="88"/>
        <end position="110"/>
    </location>
</feature>
<keyword evidence="1" id="KW-0472">Membrane</keyword>
<keyword evidence="3" id="KW-1185">Reference proteome</keyword>
<feature type="transmembrane region" description="Helical" evidence="1">
    <location>
        <begin position="131"/>
        <end position="156"/>
    </location>
</feature>
<sequence>MSGIIDCPETMSGGVKIFVAVETLFICISSCLIQLGIFKATGKFAGWQSDFSYTLLRIISVVALQLYVSEIVAHVRFAWGFEANTIDQVVGASFLTSFVTDTILGVTLVLHRVAYTIYPYKASSVLTCKLLQCYLIGVSIFHVILFVVMVTPYAGYQFCPKSLERFPVEGSATTVVLW</sequence>
<reference evidence="2 3" key="1">
    <citation type="submission" date="2023-08" db="EMBL/GenBank/DDBJ databases">
        <title>A Necator americanus chromosomal reference genome.</title>
        <authorList>
            <person name="Ilik V."/>
            <person name="Petrzelkova K.J."/>
            <person name="Pardy F."/>
            <person name="Fuh T."/>
            <person name="Niatou-Singa F.S."/>
            <person name="Gouil Q."/>
            <person name="Baker L."/>
            <person name="Ritchie M.E."/>
            <person name="Jex A.R."/>
            <person name="Gazzola D."/>
            <person name="Li H."/>
            <person name="Toshio Fujiwara R."/>
            <person name="Zhan B."/>
            <person name="Aroian R.V."/>
            <person name="Pafco B."/>
            <person name="Schwarz E.M."/>
        </authorList>
    </citation>
    <scope>NUCLEOTIDE SEQUENCE [LARGE SCALE GENOMIC DNA]</scope>
    <source>
        <strain evidence="2 3">Aroian</strain>
        <tissue evidence="2">Whole animal</tissue>
    </source>
</reference>
<proteinExistence type="predicted"/>
<dbReference type="EMBL" id="JAVFWL010000005">
    <property type="protein sequence ID" value="KAK6753812.1"/>
    <property type="molecule type" value="Genomic_DNA"/>
</dbReference>
<keyword evidence="1" id="KW-0812">Transmembrane</keyword>
<feature type="transmembrane region" description="Helical" evidence="1">
    <location>
        <begin position="17"/>
        <end position="38"/>
    </location>
</feature>
<organism evidence="2 3">
    <name type="scientific">Necator americanus</name>
    <name type="common">Human hookworm</name>
    <dbReference type="NCBI Taxonomy" id="51031"/>
    <lineage>
        <taxon>Eukaryota</taxon>
        <taxon>Metazoa</taxon>
        <taxon>Ecdysozoa</taxon>
        <taxon>Nematoda</taxon>
        <taxon>Chromadorea</taxon>
        <taxon>Rhabditida</taxon>
        <taxon>Rhabditina</taxon>
        <taxon>Rhabditomorpha</taxon>
        <taxon>Strongyloidea</taxon>
        <taxon>Ancylostomatidae</taxon>
        <taxon>Bunostominae</taxon>
        <taxon>Necator</taxon>
    </lineage>
</organism>
<evidence type="ECO:0000313" key="2">
    <source>
        <dbReference type="EMBL" id="KAK6753812.1"/>
    </source>
</evidence>
<evidence type="ECO:0000256" key="1">
    <source>
        <dbReference type="SAM" id="Phobius"/>
    </source>
</evidence>
<dbReference type="Proteomes" id="UP001303046">
    <property type="component" value="Unassembled WGS sequence"/>
</dbReference>
<name>A0ABR1DTP8_NECAM</name>
<protein>
    <submittedName>
        <fullName evidence="2">Uncharacterized protein</fullName>
    </submittedName>
</protein>
<gene>
    <name evidence="2" type="primary">Necator_chrV.g17828</name>
    <name evidence="2" type="ORF">RB195_013038</name>
</gene>
<accession>A0ABR1DTP8</accession>
<evidence type="ECO:0000313" key="3">
    <source>
        <dbReference type="Proteomes" id="UP001303046"/>
    </source>
</evidence>
<keyword evidence="1" id="KW-1133">Transmembrane helix</keyword>
<comment type="caution">
    <text evidence="2">The sequence shown here is derived from an EMBL/GenBank/DDBJ whole genome shotgun (WGS) entry which is preliminary data.</text>
</comment>